<evidence type="ECO:0000313" key="7">
    <source>
        <dbReference type="Proteomes" id="UP001273531"/>
    </source>
</evidence>
<dbReference type="PRINTS" id="PR00455">
    <property type="entry name" value="HTHTETR"/>
</dbReference>
<evidence type="ECO:0000313" key="6">
    <source>
        <dbReference type="EMBL" id="MDV3456072.1"/>
    </source>
</evidence>
<dbReference type="Proteomes" id="UP001273531">
    <property type="component" value="Unassembled WGS sequence"/>
</dbReference>
<keyword evidence="2 4" id="KW-0238">DNA-binding</keyword>
<evidence type="ECO:0000259" key="5">
    <source>
        <dbReference type="PROSITE" id="PS50977"/>
    </source>
</evidence>
<organism evidence="6 7">
    <name type="scientific">Sphingomonas agrestis</name>
    <dbReference type="NCBI Taxonomy" id="3080540"/>
    <lineage>
        <taxon>Bacteria</taxon>
        <taxon>Pseudomonadati</taxon>
        <taxon>Pseudomonadota</taxon>
        <taxon>Alphaproteobacteria</taxon>
        <taxon>Sphingomonadales</taxon>
        <taxon>Sphingomonadaceae</taxon>
        <taxon>Sphingomonas</taxon>
    </lineage>
</organism>
<dbReference type="InterPro" id="IPR036271">
    <property type="entry name" value="Tet_transcr_reg_TetR-rel_C_sf"/>
</dbReference>
<sequence length="194" mass="21144">MGRPREFDVERALDAAMRVFWTKGYEGTTLTDLTDATGVSRPSLYSAFGNKEALFKKALDRYAREKLAFIDRAIEAPTAREVAEDLLHGMLDRLADERDPKGCMGVINSVACGDEAEPIRADILARTLAIKAALIARFERAREEGDLPEQVEPAAITTYLMAILQGMALQSGNGAPTEELGSLVTSSLALWPKA</sequence>
<feature type="DNA-binding region" description="H-T-H motif" evidence="4">
    <location>
        <begin position="29"/>
        <end position="48"/>
    </location>
</feature>
<gene>
    <name evidence="6" type="ORF">RZN05_03690</name>
</gene>
<protein>
    <submittedName>
        <fullName evidence="6">TetR/AcrR family transcriptional regulator</fullName>
    </submittedName>
</protein>
<dbReference type="PROSITE" id="PS01081">
    <property type="entry name" value="HTH_TETR_1"/>
    <property type="match status" value="1"/>
</dbReference>
<dbReference type="Gene3D" id="1.10.357.10">
    <property type="entry name" value="Tetracycline Repressor, domain 2"/>
    <property type="match status" value="1"/>
</dbReference>
<reference evidence="6 7" key="1">
    <citation type="submission" date="2023-10" db="EMBL/GenBank/DDBJ databases">
        <title>Sphingomonas sp. HF-S4 16S ribosomal RNA gene Genome sequencing and assembly.</title>
        <authorList>
            <person name="Lee H."/>
        </authorList>
    </citation>
    <scope>NUCLEOTIDE SEQUENCE [LARGE SCALE GENOMIC DNA]</scope>
    <source>
        <strain evidence="6 7">HF-S4</strain>
    </source>
</reference>
<dbReference type="Pfam" id="PF16925">
    <property type="entry name" value="TetR_C_13"/>
    <property type="match status" value="1"/>
</dbReference>
<dbReference type="PANTHER" id="PTHR47506:SF1">
    <property type="entry name" value="HTH-TYPE TRANSCRIPTIONAL REGULATOR YJDC"/>
    <property type="match status" value="1"/>
</dbReference>
<dbReference type="Pfam" id="PF00440">
    <property type="entry name" value="TetR_N"/>
    <property type="match status" value="1"/>
</dbReference>
<keyword evidence="7" id="KW-1185">Reference proteome</keyword>
<dbReference type="PROSITE" id="PS50977">
    <property type="entry name" value="HTH_TETR_2"/>
    <property type="match status" value="1"/>
</dbReference>
<comment type="caution">
    <text evidence="6">The sequence shown here is derived from an EMBL/GenBank/DDBJ whole genome shotgun (WGS) entry which is preliminary data.</text>
</comment>
<name>A0ABU3Y4P8_9SPHN</name>
<dbReference type="EMBL" id="JAWJEJ010000001">
    <property type="protein sequence ID" value="MDV3456072.1"/>
    <property type="molecule type" value="Genomic_DNA"/>
</dbReference>
<accession>A0ABU3Y4P8</accession>
<evidence type="ECO:0000256" key="1">
    <source>
        <dbReference type="ARBA" id="ARBA00023015"/>
    </source>
</evidence>
<dbReference type="InterPro" id="IPR023772">
    <property type="entry name" value="DNA-bd_HTH_TetR-type_CS"/>
</dbReference>
<evidence type="ECO:0000256" key="2">
    <source>
        <dbReference type="ARBA" id="ARBA00023125"/>
    </source>
</evidence>
<dbReference type="InterPro" id="IPR011075">
    <property type="entry name" value="TetR_C"/>
</dbReference>
<dbReference type="Gene3D" id="1.10.10.60">
    <property type="entry name" value="Homeodomain-like"/>
    <property type="match status" value="1"/>
</dbReference>
<dbReference type="InterPro" id="IPR009057">
    <property type="entry name" value="Homeodomain-like_sf"/>
</dbReference>
<evidence type="ECO:0000256" key="3">
    <source>
        <dbReference type="ARBA" id="ARBA00023163"/>
    </source>
</evidence>
<dbReference type="InterPro" id="IPR001647">
    <property type="entry name" value="HTH_TetR"/>
</dbReference>
<proteinExistence type="predicted"/>
<keyword evidence="1" id="KW-0805">Transcription regulation</keyword>
<dbReference type="SUPFAM" id="SSF48498">
    <property type="entry name" value="Tetracyclin repressor-like, C-terminal domain"/>
    <property type="match status" value="1"/>
</dbReference>
<feature type="domain" description="HTH tetR-type" evidence="5">
    <location>
        <begin position="6"/>
        <end position="66"/>
    </location>
</feature>
<keyword evidence="3" id="KW-0804">Transcription</keyword>
<evidence type="ECO:0000256" key="4">
    <source>
        <dbReference type="PROSITE-ProRule" id="PRU00335"/>
    </source>
</evidence>
<dbReference type="SUPFAM" id="SSF46689">
    <property type="entry name" value="Homeodomain-like"/>
    <property type="match status" value="1"/>
</dbReference>
<dbReference type="PANTHER" id="PTHR47506">
    <property type="entry name" value="TRANSCRIPTIONAL REGULATORY PROTEIN"/>
    <property type="match status" value="1"/>
</dbReference>